<reference evidence="1 2" key="1">
    <citation type="journal article" date="2023" name="Science">
        <title>Complex scaffold remodeling in plant triterpene biosynthesis.</title>
        <authorList>
            <person name="De La Pena R."/>
            <person name="Hodgson H."/>
            <person name="Liu J.C."/>
            <person name="Stephenson M.J."/>
            <person name="Martin A.C."/>
            <person name="Owen C."/>
            <person name="Harkess A."/>
            <person name="Leebens-Mack J."/>
            <person name="Jimenez L.E."/>
            <person name="Osbourn A."/>
            <person name="Sattely E.S."/>
        </authorList>
    </citation>
    <scope>NUCLEOTIDE SEQUENCE [LARGE SCALE GENOMIC DNA]</scope>
    <source>
        <strain evidence="2">cv. JPN11</strain>
        <tissue evidence="1">Leaf</tissue>
    </source>
</reference>
<dbReference type="EMBL" id="CM051397">
    <property type="protein sequence ID" value="KAJ4720116.1"/>
    <property type="molecule type" value="Genomic_DNA"/>
</dbReference>
<comment type="caution">
    <text evidence="1">The sequence shown here is derived from an EMBL/GenBank/DDBJ whole genome shotgun (WGS) entry which is preliminary data.</text>
</comment>
<dbReference type="Proteomes" id="UP001164539">
    <property type="component" value="Chromosome 4"/>
</dbReference>
<proteinExistence type="predicted"/>
<gene>
    <name evidence="1" type="ORF">OWV82_007995</name>
</gene>
<organism evidence="1 2">
    <name type="scientific">Melia azedarach</name>
    <name type="common">Chinaberry tree</name>
    <dbReference type="NCBI Taxonomy" id="155640"/>
    <lineage>
        <taxon>Eukaryota</taxon>
        <taxon>Viridiplantae</taxon>
        <taxon>Streptophyta</taxon>
        <taxon>Embryophyta</taxon>
        <taxon>Tracheophyta</taxon>
        <taxon>Spermatophyta</taxon>
        <taxon>Magnoliopsida</taxon>
        <taxon>eudicotyledons</taxon>
        <taxon>Gunneridae</taxon>
        <taxon>Pentapetalae</taxon>
        <taxon>rosids</taxon>
        <taxon>malvids</taxon>
        <taxon>Sapindales</taxon>
        <taxon>Meliaceae</taxon>
        <taxon>Melia</taxon>
    </lineage>
</organism>
<evidence type="ECO:0000313" key="1">
    <source>
        <dbReference type="EMBL" id="KAJ4720116.1"/>
    </source>
</evidence>
<protein>
    <submittedName>
        <fullName evidence="1">FBD-associated F-box protein</fullName>
    </submittedName>
</protein>
<name>A0ACC1Y8T1_MELAZ</name>
<evidence type="ECO:0000313" key="2">
    <source>
        <dbReference type="Proteomes" id="UP001164539"/>
    </source>
</evidence>
<accession>A0ACC1Y8T1</accession>
<keyword evidence="2" id="KW-1185">Reference proteome</keyword>
<sequence>MEDRISNLPDDILISILSCLTIEEAVRTSVLSSKWTNLWKFFTGRLEFVDPVQKRHLEMMRLKMSLSTAWEFDFNINEKREELANCIDQVIGSLKSQKIEELRICLPVIHDCDADRWLQFGIGIGLQSLDLDFSNSVRIAGLYYFPSNFDVISSFKNLAFLSLIDIDISRAVLENLLCYCPLLELKLSGTESLSRLRISGPSVKLKHLELKNLPYLNDLEIDAANLVSFAYYGGDLNVDFRHVPSLTEMCAQGEYGTHILCNNIKQISSFVKQLSILKLHLMTSVLSEDVISSIPELPNLKYLELSIVTAYGDCFLPCAAFLKVSPSLHDFTVKISCVGEPRRYVHNMKDYPNLNLRAVSFIGFEGSNADIEFLTDILYNFKLIEKITIDPCRPHFMGYPVEWLYRKTGGYRSAGKCGVEFAAKFPDREFVVL</sequence>